<dbReference type="InterPro" id="IPR009081">
    <property type="entry name" value="PP-bd_ACP"/>
</dbReference>
<dbReference type="Gene3D" id="1.10.1200.10">
    <property type="entry name" value="ACP-like"/>
    <property type="match status" value="1"/>
</dbReference>
<dbReference type="AlphaFoldDB" id="A0A5P8P3E0"/>
<dbReference type="Pfam" id="PF00550">
    <property type="entry name" value="PP-binding"/>
    <property type="match status" value="1"/>
</dbReference>
<dbReference type="RefSeq" id="WP_152308143.1">
    <property type="nucleotide sequence ID" value="NZ_CP043617.1"/>
</dbReference>
<dbReference type="Proteomes" id="UP000326944">
    <property type="component" value="Chromosome"/>
</dbReference>
<evidence type="ECO:0000259" key="1">
    <source>
        <dbReference type="PROSITE" id="PS50075"/>
    </source>
</evidence>
<dbReference type="PROSITE" id="PS50075">
    <property type="entry name" value="CARRIER"/>
    <property type="match status" value="1"/>
</dbReference>
<reference evidence="2 3" key="1">
    <citation type="submission" date="2019-09" db="EMBL/GenBank/DDBJ databases">
        <title>Sulfurimonas gotlandica sp. nov., a chemoautotrophic and psychrotolerant epsilonproteobacterium isolated from a pelagic redoxcline, and an emended description of the genus Sulfurimonas.</title>
        <authorList>
            <person name="Wang S."/>
            <person name="Jiang L."/>
            <person name="Shao S."/>
        </authorList>
    </citation>
    <scope>NUCLEOTIDE SEQUENCE [LARGE SCALE GENOMIC DNA]</scope>
    <source>
        <strain evidence="2 3">GYSZ_1</strain>
    </source>
</reference>
<name>A0A5P8P3E0_9BACT</name>
<keyword evidence="3" id="KW-1185">Reference proteome</keyword>
<dbReference type="KEGG" id="sulg:FJR48_10820"/>
<evidence type="ECO:0000313" key="2">
    <source>
        <dbReference type="EMBL" id="QFR50195.1"/>
    </source>
</evidence>
<accession>A0A5P8P3E0</accession>
<proteinExistence type="predicted"/>
<dbReference type="InterPro" id="IPR036736">
    <property type="entry name" value="ACP-like_sf"/>
</dbReference>
<dbReference type="EMBL" id="CP043617">
    <property type="protein sequence ID" value="QFR50195.1"/>
    <property type="molecule type" value="Genomic_DNA"/>
</dbReference>
<organism evidence="2 3">
    <name type="scientific">Sulfurimonas lithotrophica</name>
    <dbReference type="NCBI Taxonomy" id="2590022"/>
    <lineage>
        <taxon>Bacteria</taxon>
        <taxon>Pseudomonadati</taxon>
        <taxon>Campylobacterota</taxon>
        <taxon>Epsilonproteobacteria</taxon>
        <taxon>Campylobacterales</taxon>
        <taxon>Sulfurimonadaceae</taxon>
        <taxon>Sulfurimonas</taxon>
    </lineage>
</organism>
<feature type="domain" description="Carrier" evidence="1">
    <location>
        <begin position="4"/>
        <end position="87"/>
    </location>
</feature>
<protein>
    <submittedName>
        <fullName evidence="2">Acyl carrier protein</fullName>
    </submittedName>
</protein>
<evidence type="ECO:0000313" key="3">
    <source>
        <dbReference type="Proteomes" id="UP000326944"/>
    </source>
</evidence>
<dbReference type="OrthoDB" id="9803943at2"/>
<sequence>MDIEILKHDLKVLIIEDCEKEDIEPQDIKDDLELFSEEIGLELDSLDALQISMGLQKKYGIRLGDSKEFRRRVTTIQKLAEYIQEQNG</sequence>
<gene>
    <name evidence="2" type="ORF">FJR48_10820</name>
</gene>
<dbReference type="SUPFAM" id="SSF47336">
    <property type="entry name" value="ACP-like"/>
    <property type="match status" value="1"/>
</dbReference>